<sequence length="340" mass="39584">MKQAVFHGQEMWIGIADVASGTIRETHTLEEAKRADFHTCFYFSEESEKKHENKDGIFFWVQDGKVELEYNDLSPYEKTLLETQIKAQVIILDQDESVLRKTMLSERQENNNRDGNRMQIQILYSCNEWKEHSSMKIVCATTNPEVLYALIGESIKAGDMEYGCEDKEKGWELFQQDYGKQQIRLELLQYGFVESMPNLSISDKTSIRNYSEVYLVYTALHNQRAEEILRPLHLDRQCLIYSMADVHSDYGSNQIILSGFGKEEALRASELFEAYESNEDYLELKVEVSTYKVGKGNIRECSKEEARLIEENFQDVINLYETSLLSSAYYETCIERDLEE</sequence>
<evidence type="ECO:0000313" key="1">
    <source>
        <dbReference type="EMBL" id="RHA81049.1"/>
    </source>
</evidence>
<dbReference type="Proteomes" id="UP000285740">
    <property type="component" value="Unassembled WGS sequence"/>
</dbReference>
<dbReference type="AlphaFoldDB" id="A0A413T883"/>
<accession>A0A413T883</accession>
<name>A0A413T883_9FIRM</name>
<dbReference type="RefSeq" id="WP_055163376.1">
    <property type="nucleotide sequence ID" value="NZ_QSFV01000009.1"/>
</dbReference>
<dbReference type="EMBL" id="QSFV01000009">
    <property type="protein sequence ID" value="RHA81049.1"/>
    <property type="molecule type" value="Genomic_DNA"/>
</dbReference>
<proteinExistence type="predicted"/>
<gene>
    <name evidence="1" type="ORF">DW918_04470</name>
</gene>
<comment type="caution">
    <text evidence="1">The sequence shown here is derived from an EMBL/GenBank/DDBJ whole genome shotgun (WGS) entry which is preliminary data.</text>
</comment>
<reference evidence="1 2" key="1">
    <citation type="submission" date="2018-08" db="EMBL/GenBank/DDBJ databases">
        <title>A genome reference for cultivated species of the human gut microbiota.</title>
        <authorList>
            <person name="Zou Y."/>
            <person name="Xue W."/>
            <person name="Luo G."/>
        </authorList>
    </citation>
    <scope>NUCLEOTIDE SEQUENCE [LARGE SCALE GENOMIC DNA]</scope>
    <source>
        <strain evidence="1 2">AM42-30</strain>
    </source>
</reference>
<organism evidence="1 2">
    <name type="scientific">Eubacterium ventriosum</name>
    <dbReference type="NCBI Taxonomy" id="39496"/>
    <lineage>
        <taxon>Bacteria</taxon>
        <taxon>Bacillati</taxon>
        <taxon>Bacillota</taxon>
        <taxon>Clostridia</taxon>
        <taxon>Eubacteriales</taxon>
        <taxon>Eubacteriaceae</taxon>
        <taxon>Eubacterium</taxon>
    </lineage>
</organism>
<protein>
    <submittedName>
        <fullName evidence="1">Uncharacterized protein</fullName>
    </submittedName>
</protein>
<evidence type="ECO:0000313" key="2">
    <source>
        <dbReference type="Proteomes" id="UP000285740"/>
    </source>
</evidence>